<evidence type="ECO:0000313" key="2">
    <source>
        <dbReference type="Proteomes" id="UP000184346"/>
    </source>
</evidence>
<name>A0A1M4SEP1_9GAMM</name>
<evidence type="ECO:0000313" key="1">
    <source>
        <dbReference type="EMBL" id="SHE30724.1"/>
    </source>
</evidence>
<dbReference type="Proteomes" id="UP000184346">
    <property type="component" value="Unassembled WGS sequence"/>
</dbReference>
<keyword evidence="2" id="KW-1185">Reference proteome</keyword>
<proteinExistence type="predicted"/>
<gene>
    <name evidence="1" type="ORF">SAMN02745148_00089</name>
</gene>
<sequence length="46" mass="5537">MRTNLRPVYLLLSLNMHKKYFIKIMTLVTMLRAQNTIRQGRLDKES</sequence>
<dbReference type="AlphaFoldDB" id="A0A1M4SEP1"/>
<dbReference type="EMBL" id="FQUJ01000002">
    <property type="protein sequence ID" value="SHE30724.1"/>
    <property type="molecule type" value="Genomic_DNA"/>
</dbReference>
<organism evidence="1 2">
    <name type="scientific">Modicisalibacter ilicicola DSM 19980</name>
    <dbReference type="NCBI Taxonomy" id="1121942"/>
    <lineage>
        <taxon>Bacteria</taxon>
        <taxon>Pseudomonadati</taxon>
        <taxon>Pseudomonadota</taxon>
        <taxon>Gammaproteobacteria</taxon>
        <taxon>Oceanospirillales</taxon>
        <taxon>Halomonadaceae</taxon>
        <taxon>Modicisalibacter</taxon>
    </lineage>
</organism>
<protein>
    <submittedName>
        <fullName evidence="1">Uncharacterized protein</fullName>
    </submittedName>
</protein>
<dbReference type="STRING" id="1121942.SAMN02745148_00089"/>
<reference evidence="1 2" key="1">
    <citation type="submission" date="2016-11" db="EMBL/GenBank/DDBJ databases">
        <authorList>
            <person name="Jaros S."/>
            <person name="Januszkiewicz K."/>
            <person name="Wedrychowicz H."/>
        </authorList>
    </citation>
    <scope>NUCLEOTIDE SEQUENCE [LARGE SCALE GENOMIC DNA]</scope>
    <source>
        <strain evidence="1 2">DSM 19980</strain>
    </source>
</reference>
<accession>A0A1M4SEP1</accession>